<dbReference type="AlphaFoldDB" id="A0A4Z1E6A5"/>
<dbReference type="GO" id="GO:0008757">
    <property type="term" value="F:S-adenosylmethionine-dependent methyltransferase activity"/>
    <property type="evidence" value="ECO:0007669"/>
    <property type="project" value="InterPro"/>
</dbReference>
<feature type="domain" description="Methyltransferase type 11" evidence="1">
    <location>
        <begin position="54"/>
        <end position="147"/>
    </location>
</feature>
<comment type="caution">
    <text evidence="2">The sequence shown here is derived from an EMBL/GenBank/DDBJ whole genome shotgun (WGS) entry which is preliminary data.</text>
</comment>
<dbReference type="Proteomes" id="UP000297318">
    <property type="component" value="Unassembled WGS sequence"/>
</dbReference>
<keyword evidence="2" id="KW-0808">Transferase</keyword>
<evidence type="ECO:0000313" key="3">
    <source>
        <dbReference type="Proteomes" id="UP000297318"/>
    </source>
</evidence>
<dbReference type="GO" id="GO:0032259">
    <property type="term" value="P:methylation"/>
    <property type="evidence" value="ECO:0007669"/>
    <property type="project" value="UniProtKB-KW"/>
</dbReference>
<keyword evidence="3" id="KW-1185">Reference proteome</keyword>
<dbReference type="CDD" id="cd02440">
    <property type="entry name" value="AdoMet_MTases"/>
    <property type="match status" value="1"/>
</dbReference>
<dbReference type="OrthoDB" id="9795634at2"/>
<keyword evidence="2" id="KW-0489">Methyltransferase</keyword>
<evidence type="ECO:0000313" key="2">
    <source>
        <dbReference type="EMBL" id="TGO05973.1"/>
    </source>
</evidence>
<proteinExistence type="predicted"/>
<accession>A0A4Z1E6A5</accession>
<sequence length="275" mass="29064">MTTLTTSPDDLALKARHRALWALGDYPAVASEVIGDLGEVLVAATGIEAGDRILDVAAGSGNASLPAARRGAAVTASDLTPELLEVGRGLAEREGLELRWETADAEALPYEDASFDATISCVGVMFAPHHAAAADELLRVTRSGGRIGLLAWTPEGFIGQLFATMKPYAPPPPPGAQPPPLWGRADHVRELLGDAVSDVVAHQQVLHVDRFASGVAFRDFFKQNYGPVIAVFTSLADDPERAGRLDAELAALGDRFADADGTTGWEYLLVTATRV</sequence>
<dbReference type="PANTHER" id="PTHR43591">
    <property type="entry name" value="METHYLTRANSFERASE"/>
    <property type="match status" value="1"/>
</dbReference>
<protein>
    <submittedName>
        <fullName evidence="2">Methyltransferase type 11</fullName>
    </submittedName>
</protein>
<name>A0A4Z1E6A5_9MICO</name>
<dbReference type="InterPro" id="IPR029063">
    <property type="entry name" value="SAM-dependent_MTases_sf"/>
</dbReference>
<evidence type="ECO:0000259" key="1">
    <source>
        <dbReference type="Pfam" id="PF08241"/>
    </source>
</evidence>
<gene>
    <name evidence="2" type="ORF">SERN_0165</name>
</gene>
<dbReference type="Gene3D" id="3.40.50.150">
    <property type="entry name" value="Vaccinia Virus protein VP39"/>
    <property type="match status" value="1"/>
</dbReference>
<reference evidence="2 3" key="1">
    <citation type="submission" date="2018-11" db="EMBL/GenBank/DDBJ databases">
        <title>Complete genome sequencing of the Actinobacteria Serinibacter sp. K3-2.</title>
        <authorList>
            <person name="Rakitin A.L."/>
            <person name="Beletsky A.V."/>
            <person name="Mardanov A.V."/>
            <person name="Ravin N.V."/>
            <person name="Gromova A.S."/>
            <person name="Filippova S.N."/>
            <person name="Gal'Chenko V.F."/>
        </authorList>
    </citation>
    <scope>NUCLEOTIDE SEQUENCE [LARGE SCALE GENOMIC DNA]</scope>
    <source>
        <strain evidence="2 3">K3-2</strain>
    </source>
</reference>
<dbReference type="InterPro" id="IPR013216">
    <property type="entry name" value="Methyltransf_11"/>
</dbReference>
<dbReference type="PANTHER" id="PTHR43591:SF24">
    <property type="entry name" value="2-METHOXY-6-POLYPRENYL-1,4-BENZOQUINOL METHYLASE, MITOCHONDRIAL"/>
    <property type="match status" value="1"/>
</dbReference>
<dbReference type="EMBL" id="RHPJ01000001">
    <property type="protein sequence ID" value="TGO05973.1"/>
    <property type="molecule type" value="Genomic_DNA"/>
</dbReference>
<organism evidence="2 3">
    <name type="scientific">Serinibacter arcticus</name>
    <dbReference type="NCBI Taxonomy" id="1655435"/>
    <lineage>
        <taxon>Bacteria</taxon>
        <taxon>Bacillati</taxon>
        <taxon>Actinomycetota</taxon>
        <taxon>Actinomycetes</taxon>
        <taxon>Micrococcales</taxon>
        <taxon>Beutenbergiaceae</taxon>
        <taxon>Serinibacter</taxon>
    </lineage>
</organism>
<dbReference type="RefSeq" id="WP_135848252.1">
    <property type="nucleotide sequence ID" value="NZ_RHPJ01000001.1"/>
</dbReference>
<dbReference type="Pfam" id="PF08241">
    <property type="entry name" value="Methyltransf_11"/>
    <property type="match status" value="1"/>
</dbReference>
<dbReference type="SUPFAM" id="SSF53335">
    <property type="entry name" value="S-adenosyl-L-methionine-dependent methyltransferases"/>
    <property type="match status" value="1"/>
</dbReference>